<proteinExistence type="predicted"/>
<name>A0ABY6HP81_9ARCH</name>
<dbReference type="PANTHER" id="PTHR42663">
    <property type="entry name" value="HYDROLASE C777.06C-RELATED-RELATED"/>
    <property type="match status" value="1"/>
</dbReference>
<organism evidence="2 3">
    <name type="scientific">Candidatus Lokiarchaeum ossiferum</name>
    <dbReference type="NCBI Taxonomy" id="2951803"/>
    <lineage>
        <taxon>Archaea</taxon>
        <taxon>Promethearchaeati</taxon>
        <taxon>Promethearchaeota</taxon>
        <taxon>Promethearchaeia</taxon>
        <taxon>Promethearchaeales</taxon>
        <taxon>Promethearchaeaceae</taxon>
        <taxon>Candidatus Lokiarchaeum</taxon>
    </lineage>
</organism>
<dbReference type="InterPro" id="IPR001279">
    <property type="entry name" value="Metallo-B-lactamas"/>
</dbReference>
<dbReference type="Gene3D" id="3.60.15.10">
    <property type="entry name" value="Ribonuclease Z/Hydroxyacylglutathione hydrolase-like"/>
    <property type="match status" value="1"/>
</dbReference>
<accession>A0ABY6HP81</accession>
<evidence type="ECO:0000259" key="1">
    <source>
        <dbReference type="Pfam" id="PF12706"/>
    </source>
</evidence>
<protein>
    <submittedName>
        <fullName evidence="2">Ribonuclease BN</fullName>
        <ecNumber evidence="2">3.1.26.11</ecNumber>
    </submittedName>
</protein>
<dbReference type="GO" id="GO:0042781">
    <property type="term" value="F:3'-tRNA processing endoribonuclease activity"/>
    <property type="evidence" value="ECO:0007669"/>
    <property type="project" value="UniProtKB-EC"/>
</dbReference>
<reference evidence="2" key="1">
    <citation type="submission" date="2022-09" db="EMBL/GenBank/DDBJ databases">
        <title>Actin cytoskeleton and complex cell architecture in an #Asgard archaeon.</title>
        <authorList>
            <person name="Ponce Toledo R.I."/>
            <person name="Schleper C."/>
            <person name="Rodrigues Oliveira T."/>
            <person name="Wollweber F."/>
            <person name="Xu J."/>
            <person name="Rittmann S."/>
            <person name="Klingl A."/>
            <person name="Pilhofer M."/>
        </authorList>
    </citation>
    <scope>NUCLEOTIDE SEQUENCE</scope>
    <source>
        <strain evidence="2">B-35</strain>
    </source>
</reference>
<feature type="domain" description="Metallo-beta-lactamase" evidence="1">
    <location>
        <begin position="43"/>
        <end position="227"/>
    </location>
</feature>
<dbReference type="PANTHER" id="PTHR42663:SF6">
    <property type="entry name" value="HYDROLASE C777.06C-RELATED"/>
    <property type="match status" value="1"/>
</dbReference>
<dbReference type="EC" id="3.1.26.11" evidence="2"/>
<gene>
    <name evidence="2" type="ORF">NEF87_001611</name>
</gene>
<keyword evidence="2" id="KW-0378">Hydrolase</keyword>
<dbReference type="SUPFAM" id="SSF56281">
    <property type="entry name" value="Metallo-hydrolase/oxidoreductase"/>
    <property type="match status" value="1"/>
</dbReference>
<evidence type="ECO:0000313" key="3">
    <source>
        <dbReference type="Proteomes" id="UP001208689"/>
    </source>
</evidence>
<dbReference type="InterPro" id="IPR036866">
    <property type="entry name" value="RibonucZ/Hydroxyglut_hydro"/>
</dbReference>
<sequence>MTSISDEIIILGSAGGRFHAATQLRSTGGIILKLFNGKYQCHLDPGPGAIRDLRDYKINSRLTTHIFLTHAHTDHSMSIPIIIEALQKDFAYHEPRGCLIAPTEYLESGELNSYYKNLLQTIISVNNSNEYLITEDFSIKTVPTNHGKLQNVGFIFSLKYPQRDFKIAFTSDTANFPGYTSLYRGVDVLVANVLRPDNSFCRGHLCVEEFIPLLKEISPKLCILIHFGAQMINPISGDRVDDQIKKIKKAVGPAIQVIGGKDGMHVPFLEYFEI</sequence>
<keyword evidence="3" id="KW-1185">Reference proteome</keyword>
<dbReference type="Pfam" id="PF12706">
    <property type="entry name" value="Lactamase_B_2"/>
    <property type="match status" value="1"/>
</dbReference>
<dbReference type="Proteomes" id="UP001208689">
    <property type="component" value="Chromosome"/>
</dbReference>
<evidence type="ECO:0000313" key="2">
    <source>
        <dbReference type="EMBL" id="UYP45326.1"/>
    </source>
</evidence>
<dbReference type="EMBL" id="CP104013">
    <property type="protein sequence ID" value="UYP45326.1"/>
    <property type="molecule type" value="Genomic_DNA"/>
</dbReference>